<evidence type="ECO:0000313" key="3">
    <source>
        <dbReference type="Proteomes" id="UP000238479"/>
    </source>
</evidence>
<keyword evidence="3" id="KW-1185">Reference proteome</keyword>
<sequence length="103" mass="11731">MSIQSLGFGFFRSKPLSISSATTSFSLTFTLFYAWPLRSPSLTTMEAFRVIAAQQQNTLSRRVSLGFPSEPSSSPTWVFLLRRFSFSFGYWGSFCHYLEPYGK</sequence>
<keyword evidence="1" id="KW-0472">Membrane</keyword>
<dbReference type="Proteomes" id="UP000238479">
    <property type="component" value="Chromosome 3"/>
</dbReference>
<dbReference type="EMBL" id="PDCK01000041">
    <property type="protein sequence ID" value="PRQ44029.1"/>
    <property type="molecule type" value="Genomic_DNA"/>
</dbReference>
<proteinExistence type="predicted"/>
<evidence type="ECO:0000313" key="2">
    <source>
        <dbReference type="EMBL" id="PRQ44029.1"/>
    </source>
</evidence>
<gene>
    <name evidence="2" type="ORF">RchiOBHm_Chr3g0474711</name>
</gene>
<accession>A0A2P6RC68</accession>
<organism evidence="2 3">
    <name type="scientific">Rosa chinensis</name>
    <name type="common">China rose</name>
    <dbReference type="NCBI Taxonomy" id="74649"/>
    <lineage>
        <taxon>Eukaryota</taxon>
        <taxon>Viridiplantae</taxon>
        <taxon>Streptophyta</taxon>
        <taxon>Embryophyta</taxon>
        <taxon>Tracheophyta</taxon>
        <taxon>Spermatophyta</taxon>
        <taxon>Magnoliopsida</taxon>
        <taxon>eudicotyledons</taxon>
        <taxon>Gunneridae</taxon>
        <taxon>Pentapetalae</taxon>
        <taxon>rosids</taxon>
        <taxon>fabids</taxon>
        <taxon>Rosales</taxon>
        <taxon>Rosaceae</taxon>
        <taxon>Rosoideae</taxon>
        <taxon>Rosoideae incertae sedis</taxon>
        <taxon>Rosa</taxon>
    </lineage>
</organism>
<name>A0A2P6RC68_ROSCH</name>
<keyword evidence="1" id="KW-0812">Transmembrane</keyword>
<protein>
    <submittedName>
        <fullName evidence="2">Uncharacterized protein</fullName>
    </submittedName>
</protein>
<keyword evidence="1" id="KW-1133">Transmembrane helix</keyword>
<feature type="transmembrane region" description="Helical" evidence="1">
    <location>
        <begin position="16"/>
        <end position="35"/>
    </location>
</feature>
<dbReference type="AlphaFoldDB" id="A0A2P6RC68"/>
<reference evidence="2 3" key="1">
    <citation type="journal article" date="2018" name="Nat. Genet.">
        <title>The Rosa genome provides new insights in the design of modern roses.</title>
        <authorList>
            <person name="Bendahmane M."/>
        </authorList>
    </citation>
    <scope>NUCLEOTIDE SEQUENCE [LARGE SCALE GENOMIC DNA]</scope>
    <source>
        <strain evidence="3">cv. Old Blush</strain>
    </source>
</reference>
<evidence type="ECO:0000256" key="1">
    <source>
        <dbReference type="SAM" id="Phobius"/>
    </source>
</evidence>
<comment type="caution">
    <text evidence="2">The sequence shown here is derived from an EMBL/GenBank/DDBJ whole genome shotgun (WGS) entry which is preliminary data.</text>
</comment>
<dbReference type="Gramene" id="PRQ44029">
    <property type="protein sequence ID" value="PRQ44029"/>
    <property type="gene ID" value="RchiOBHm_Chr3g0474711"/>
</dbReference>